<dbReference type="PANTHER" id="PTHR12592">
    <property type="entry name" value="ATP-DEPENDENT (S)-NAD(P)H-HYDRATE DEHYDRATASE FAMILY MEMBER"/>
    <property type="match status" value="1"/>
</dbReference>
<evidence type="ECO:0000256" key="1">
    <source>
        <dbReference type="ARBA" id="ARBA00022741"/>
    </source>
</evidence>
<comment type="similarity">
    <text evidence="6">Belongs to the NnrD/CARKD family.</text>
</comment>
<dbReference type="NCBIfam" id="TIGR00196">
    <property type="entry name" value="yjeF_cterm"/>
    <property type="match status" value="1"/>
</dbReference>
<keyword evidence="2 6" id="KW-0067">ATP-binding</keyword>
<name>A0ABW1UQP4_9LACO</name>
<comment type="caution">
    <text evidence="8">The sequence shown here is derived from an EMBL/GenBank/DDBJ whole genome shotgun (WGS) entry which is preliminary data.</text>
</comment>
<evidence type="ECO:0000259" key="7">
    <source>
        <dbReference type="PROSITE" id="PS51383"/>
    </source>
</evidence>
<keyword evidence="1 6" id="KW-0547">Nucleotide-binding</keyword>
<feature type="binding site" evidence="6">
    <location>
        <position position="101"/>
    </location>
    <ligand>
        <name>(6S)-NADPHX</name>
        <dbReference type="ChEBI" id="CHEBI:64076"/>
    </ligand>
</feature>
<comment type="cofactor">
    <cofactor evidence="6">
        <name>Mg(2+)</name>
        <dbReference type="ChEBI" id="CHEBI:18420"/>
    </cofactor>
</comment>
<keyword evidence="4 6" id="KW-0520">NAD</keyword>
<feature type="binding site" evidence="6">
    <location>
        <position position="217"/>
    </location>
    <ligand>
        <name>AMP</name>
        <dbReference type="ChEBI" id="CHEBI:456215"/>
    </ligand>
</feature>
<comment type="catalytic activity">
    <reaction evidence="6">
        <text>(6S)-NADHX + ADP = AMP + phosphate + NADH + H(+)</text>
        <dbReference type="Rhea" id="RHEA:32223"/>
        <dbReference type="ChEBI" id="CHEBI:15378"/>
        <dbReference type="ChEBI" id="CHEBI:43474"/>
        <dbReference type="ChEBI" id="CHEBI:57945"/>
        <dbReference type="ChEBI" id="CHEBI:64074"/>
        <dbReference type="ChEBI" id="CHEBI:456215"/>
        <dbReference type="ChEBI" id="CHEBI:456216"/>
        <dbReference type="EC" id="4.2.1.136"/>
    </reaction>
</comment>
<dbReference type="EMBL" id="JBHSSM010000029">
    <property type="protein sequence ID" value="MFC6316269.1"/>
    <property type="molecule type" value="Genomic_DNA"/>
</dbReference>
<dbReference type="RefSeq" id="WP_125599260.1">
    <property type="nucleotide sequence ID" value="NZ_JBHSSM010000029.1"/>
</dbReference>
<evidence type="ECO:0000256" key="5">
    <source>
        <dbReference type="ARBA" id="ARBA00023239"/>
    </source>
</evidence>
<dbReference type="HAMAP" id="MF_01965">
    <property type="entry name" value="NADHX_dehydratase"/>
    <property type="match status" value="1"/>
</dbReference>
<feature type="binding site" evidence="6">
    <location>
        <position position="218"/>
    </location>
    <ligand>
        <name>(6S)-NADPHX</name>
        <dbReference type="ChEBI" id="CHEBI:64076"/>
    </ligand>
</feature>
<dbReference type="PROSITE" id="PS01050">
    <property type="entry name" value="YJEF_C_2"/>
    <property type="match status" value="1"/>
</dbReference>
<keyword evidence="3 6" id="KW-0521">NADP</keyword>
<feature type="binding site" evidence="6">
    <location>
        <position position="40"/>
    </location>
    <ligand>
        <name>(6S)-NADPHX</name>
        <dbReference type="ChEBI" id="CHEBI:64076"/>
    </ligand>
</feature>
<dbReference type="PROSITE" id="PS01049">
    <property type="entry name" value="YJEF_C_1"/>
    <property type="match status" value="1"/>
</dbReference>
<comment type="catalytic activity">
    <reaction evidence="6">
        <text>(6S)-NADPHX + ADP = AMP + phosphate + NADPH + H(+)</text>
        <dbReference type="Rhea" id="RHEA:32235"/>
        <dbReference type="ChEBI" id="CHEBI:15378"/>
        <dbReference type="ChEBI" id="CHEBI:43474"/>
        <dbReference type="ChEBI" id="CHEBI:57783"/>
        <dbReference type="ChEBI" id="CHEBI:64076"/>
        <dbReference type="ChEBI" id="CHEBI:456215"/>
        <dbReference type="ChEBI" id="CHEBI:456216"/>
        <dbReference type="EC" id="4.2.1.136"/>
    </reaction>
</comment>
<dbReference type="Gene3D" id="3.40.1190.20">
    <property type="match status" value="1"/>
</dbReference>
<dbReference type="EC" id="4.2.1.136" evidence="6"/>
<dbReference type="PANTHER" id="PTHR12592:SF0">
    <property type="entry name" value="ATP-DEPENDENT (S)-NAD(P)H-HYDRATE DEHYDRATASE"/>
    <property type="match status" value="1"/>
</dbReference>
<accession>A0ABW1UQP4</accession>
<feature type="binding site" evidence="6">
    <location>
        <begin position="189"/>
        <end position="193"/>
    </location>
    <ligand>
        <name>AMP</name>
        <dbReference type="ChEBI" id="CHEBI:456215"/>
    </ligand>
</feature>
<evidence type="ECO:0000256" key="2">
    <source>
        <dbReference type="ARBA" id="ARBA00022840"/>
    </source>
</evidence>
<evidence type="ECO:0000256" key="4">
    <source>
        <dbReference type="ARBA" id="ARBA00023027"/>
    </source>
</evidence>
<dbReference type="Proteomes" id="UP001596310">
    <property type="component" value="Unassembled WGS sequence"/>
</dbReference>
<evidence type="ECO:0000313" key="9">
    <source>
        <dbReference type="Proteomes" id="UP001596310"/>
    </source>
</evidence>
<evidence type="ECO:0000256" key="6">
    <source>
        <dbReference type="HAMAP-Rule" id="MF_01965"/>
    </source>
</evidence>
<sequence length="283" mass="29897">MIDLTERILRQVIQPRPVESHKGTFGRVLVVAGNEQYGGAGIMSASAALFAGAGLVTLASAAVNRTALHARHPEIMFLDWTETAALRKSIQSADVIVVGPGLGLDPGAQALLRMVFTAVNAAQTLIVDGSALTLVAGGAIPFPQQPQLILTPHQEEWHRLSGLTIAGQTVRANQTALAQLPETTILVLKQHRTQIYADQQVYRNTTGVAAMATGGMGDTLTGIIAAFCAQFGQNKKPLPATLAAVYLHGLAGQELAVDHYVTLPSQICAQLPLLMARFSRAGL</sequence>
<gene>
    <name evidence="6" type="primary">nnrD</name>
    <name evidence="8" type="ORF">ACFQHW_11910</name>
</gene>
<dbReference type="SUPFAM" id="SSF53613">
    <property type="entry name" value="Ribokinase-like"/>
    <property type="match status" value="1"/>
</dbReference>
<evidence type="ECO:0000256" key="3">
    <source>
        <dbReference type="ARBA" id="ARBA00022857"/>
    </source>
</evidence>
<dbReference type="PROSITE" id="PS51383">
    <property type="entry name" value="YJEF_C_3"/>
    <property type="match status" value="1"/>
</dbReference>
<dbReference type="Pfam" id="PF01256">
    <property type="entry name" value="Carb_kinase"/>
    <property type="match status" value="1"/>
</dbReference>
<keyword evidence="5 6" id="KW-0456">Lyase</keyword>
<feature type="binding site" evidence="6">
    <location>
        <position position="153"/>
    </location>
    <ligand>
        <name>(6S)-NADPHX</name>
        <dbReference type="ChEBI" id="CHEBI:64076"/>
    </ligand>
</feature>
<organism evidence="8 9">
    <name type="scientific">Lapidilactobacillus achengensis</name>
    <dbReference type="NCBI Taxonomy" id="2486000"/>
    <lineage>
        <taxon>Bacteria</taxon>
        <taxon>Bacillati</taxon>
        <taxon>Bacillota</taxon>
        <taxon>Bacilli</taxon>
        <taxon>Lactobacillales</taxon>
        <taxon>Lactobacillaceae</taxon>
        <taxon>Lapidilactobacillus</taxon>
    </lineage>
</organism>
<evidence type="ECO:0000313" key="8">
    <source>
        <dbReference type="EMBL" id="MFC6316269.1"/>
    </source>
</evidence>
<dbReference type="InterPro" id="IPR000631">
    <property type="entry name" value="CARKD"/>
</dbReference>
<comment type="subunit">
    <text evidence="6">Homotetramer.</text>
</comment>
<dbReference type="InterPro" id="IPR029056">
    <property type="entry name" value="Ribokinase-like"/>
</dbReference>
<comment type="function">
    <text evidence="6">Catalyzes the dehydration of the S-form of NAD(P)HX at the expense of ADP, which is converted to AMP. Together with NAD(P)HX epimerase, which catalyzes the epimerization of the S- and R-forms, the enzyme allows the repair of both epimers of NAD(P)HX, a damaged form of NAD(P)H that is a result of enzymatic or heat-dependent hydration.</text>
</comment>
<dbReference type="InterPro" id="IPR017953">
    <property type="entry name" value="Carbohydrate_kinase_pred_CS"/>
</dbReference>
<keyword evidence="9" id="KW-1185">Reference proteome</keyword>
<dbReference type="CDD" id="cd01171">
    <property type="entry name" value="YXKO-related"/>
    <property type="match status" value="1"/>
</dbReference>
<feature type="domain" description="YjeF C-terminal" evidence="7">
    <location>
        <begin position="5"/>
        <end position="278"/>
    </location>
</feature>
<proteinExistence type="inferred from homology"/>
<protein>
    <recommendedName>
        <fullName evidence="6">ADP-dependent (S)-NAD(P)H-hydrate dehydratase</fullName>
        <ecNumber evidence="6">4.2.1.136</ecNumber>
    </recommendedName>
    <alternativeName>
        <fullName evidence="6">ADP-dependent NAD(P)HX dehydratase</fullName>
    </alternativeName>
</protein>
<reference evidence="9" key="1">
    <citation type="journal article" date="2019" name="Int. J. Syst. Evol. Microbiol.">
        <title>The Global Catalogue of Microorganisms (GCM) 10K type strain sequencing project: providing services to taxonomists for standard genome sequencing and annotation.</title>
        <authorList>
            <consortium name="The Broad Institute Genomics Platform"/>
            <consortium name="The Broad Institute Genome Sequencing Center for Infectious Disease"/>
            <person name="Wu L."/>
            <person name="Ma J."/>
        </authorList>
    </citation>
    <scope>NUCLEOTIDE SEQUENCE [LARGE SCALE GENOMIC DNA]</scope>
    <source>
        <strain evidence="9">CCM 8897</strain>
    </source>
</reference>